<dbReference type="Proteomes" id="UP001247754">
    <property type="component" value="Unassembled WGS sequence"/>
</dbReference>
<evidence type="ECO:0000313" key="2">
    <source>
        <dbReference type="Proteomes" id="UP001247754"/>
    </source>
</evidence>
<protein>
    <recommendedName>
        <fullName evidence="3">DUF2190 family protein</fullName>
    </recommendedName>
</protein>
<dbReference type="RefSeq" id="WP_310459632.1">
    <property type="nucleotide sequence ID" value="NZ_JAVKPH010000124.1"/>
</dbReference>
<sequence length="121" mass="12037">MQHFQDILTISVTTTGTFGAYDLVSYAGAKVTTADAQVLGVAKSPNTVIGDQAAVLVMGVARVKAVGAITAGSGVVSAAAGGVKQAAEYDAGPPIVPADVNIFATALNTAADGEFVSILLR</sequence>
<organism evidence="1 2">
    <name type="scientific">Ruixingdingia sedimenti</name>
    <dbReference type="NCBI Taxonomy" id="3073604"/>
    <lineage>
        <taxon>Bacteria</taxon>
        <taxon>Pseudomonadati</taxon>
        <taxon>Pseudomonadota</taxon>
        <taxon>Alphaproteobacteria</taxon>
        <taxon>Rhodobacterales</taxon>
        <taxon>Paracoccaceae</taxon>
        <taxon>Ruixingdingia</taxon>
    </lineage>
</organism>
<accession>A0ABU1FFA5</accession>
<evidence type="ECO:0008006" key="3">
    <source>
        <dbReference type="Google" id="ProtNLM"/>
    </source>
</evidence>
<keyword evidence="2" id="KW-1185">Reference proteome</keyword>
<comment type="caution">
    <text evidence="1">The sequence shown here is derived from an EMBL/GenBank/DDBJ whole genome shotgun (WGS) entry which is preliminary data.</text>
</comment>
<gene>
    <name evidence="1" type="ORF">RGD00_23390</name>
</gene>
<name>A0ABU1FFA5_9RHOB</name>
<proteinExistence type="predicted"/>
<reference evidence="1 2" key="1">
    <citation type="submission" date="2023-09" db="EMBL/GenBank/DDBJ databases">
        <title>Xinfangfangia sedmenti sp. nov., isolated the sedment.</title>
        <authorList>
            <person name="Xu L."/>
        </authorList>
    </citation>
    <scope>NUCLEOTIDE SEQUENCE [LARGE SCALE GENOMIC DNA]</scope>
    <source>
        <strain evidence="1 2">LG-4</strain>
    </source>
</reference>
<dbReference type="EMBL" id="JAVKPH010000124">
    <property type="protein sequence ID" value="MDR5655551.1"/>
    <property type="molecule type" value="Genomic_DNA"/>
</dbReference>
<evidence type="ECO:0000313" key="1">
    <source>
        <dbReference type="EMBL" id="MDR5655551.1"/>
    </source>
</evidence>